<feature type="domain" description="Metallo-beta-lactamase" evidence="7">
    <location>
        <begin position="571"/>
        <end position="764"/>
    </location>
</feature>
<dbReference type="Gene3D" id="3.60.15.10">
    <property type="entry name" value="Ribonuclease Z/Hydroxyacylglutathione hydrolase-like"/>
    <property type="match status" value="1"/>
</dbReference>
<dbReference type="SMART" id="SM00849">
    <property type="entry name" value="Lactamase_B"/>
    <property type="match status" value="1"/>
</dbReference>
<evidence type="ECO:0000313" key="8">
    <source>
        <dbReference type="EMBL" id="MBM9477109.1"/>
    </source>
</evidence>
<proteinExistence type="predicted"/>
<feature type="transmembrane region" description="Helical" evidence="6">
    <location>
        <begin position="412"/>
        <end position="436"/>
    </location>
</feature>
<dbReference type="InterPro" id="IPR052159">
    <property type="entry name" value="Competence_DNA_uptake"/>
</dbReference>
<keyword evidence="5 6" id="KW-0472">Membrane</keyword>
<feature type="transmembrane region" description="Helical" evidence="6">
    <location>
        <begin position="508"/>
        <end position="527"/>
    </location>
</feature>
<dbReference type="InterPro" id="IPR001279">
    <property type="entry name" value="Metallo-B-lactamas"/>
</dbReference>
<dbReference type="Pfam" id="PF00753">
    <property type="entry name" value="Lactamase_B"/>
    <property type="match status" value="1"/>
</dbReference>
<dbReference type="PANTHER" id="PTHR30619:SF1">
    <property type="entry name" value="RECOMBINATION PROTEIN 2"/>
    <property type="match status" value="1"/>
</dbReference>
<feature type="transmembrane region" description="Helical" evidence="6">
    <location>
        <begin position="316"/>
        <end position="332"/>
    </location>
</feature>
<dbReference type="Proteomes" id="UP000663801">
    <property type="component" value="Unassembled WGS sequence"/>
</dbReference>
<feature type="transmembrane region" description="Helical" evidence="6">
    <location>
        <begin position="534"/>
        <end position="553"/>
    </location>
</feature>
<name>A0A938YPQ3_9ACTN</name>
<dbReference type="NCBIfam" id="TIGR00360">
    <property type="entry name" value="ComEC_N-term"/>
    <property type="match status" value="1"/>
</dbReference>
<evidence type="ECO:0000259" key="7">
    <source>
        <dbReference type="SMART" id="SM00849"/>
    </source>
</evidence>
<comment type="subcellular location">
    <subcellularLocation>
        <location evidence="1">Cell membrane</location>
        <topology evidence="1">Multi-pass membrane protein</topology>
    </subcellularLocation>
</comment>
<reference evidence="8" key="1">
    <citation type="submission" date="2021-01" db="EMBL/GenBank/DDBJ databases">
        <title>KCTC 19127 draft genome.</title>
        <authorList>
            <person name="An D."/>
        </authorList>
    </citation>
    <scope>NUCLEOTIDE SEQUENCE</scope>
    <source>
        <strain evidence="8">KCTC 19127</strain>
    </source>
</reference>
<organism evidence="8 9">
    <name type="scientific">Nakamurella flavida</name>
    <dbReference type="NCBI Taxonomy" id="363630"/>
    <lineage>
        <taxon>Bacteria</taxon>
        <taxon>Bacillati</taxon>
        <taxon>Actinomycetota</taxon>
        <taxon>Actinomycetes</taxon>
        <taxon>Nakamurellales</taxon>
        <taxon>Nakamurellaceae</taxon>
        <taxon>Nakamurella</taxon>
    </lineage>
</organism>
<dbReference type="InterPro" id="IPR036866">
    <property type="entry name" value="RibonucZ/Hydroxyglut_hydro"/>
</dbReference>
<dbReference type="InterPro" id="IPR004477">
    <property type="entry name" value="ComEC_N"/>
</dbReference>
<dbReference type="InterPro" id="IPR035681">
    <property type="entry name" value="ComA-like_MBL"/>
</dbReference>
<accession>A0A938YPQ3</accession>
<comment type="caution">
    <text evidence="8">The sequence shown here is derived from an EMBL/GenBank/DDBJ whole genome shotgun (WGS) entry which is preliminary data.</text>
</comment>
<evidence type="ECO:0000256" key="6">
    <source>
        <dbReference type="SAM" id="Phobius"/>
    </source>
</evidence>
<feature type="transmembrane region" description="Helical" evidence="6">
    <location>
        <begin position="475"/>
        <end position="496"/>
    </location>
</feature>
<dbReference type="Pfam" id="PF03772">
    <property type="entry name" value="Competence"/>
    <property type="match status" value="1"/>
</dbReference>
<keyword evidence="3 6" id="KW-0812">Transmembrane</keyword>
<dbReference type="GO" id="GO:0005886">
    <property type="term" value="C:plasma membrane"/>
    <property type="evidence" value="ECO:0007669"/>
    <property type="project" value="UniProtKB-SubCell"/>
</dbReference>
<gene>
    <name evidence="8" type="ORF">JL107_11680</name>
</gene>
<dbReference type="AlphaFoldDB" id="A0A938YPQ3"/>
<evidence type="ECO:0000313" key="9">
    <source>
        <dbReference type="Proteomes" id="UP000663801"/>
    </source>
</evidence>
<keyword evidence="9" id="KW-1185">Reference proteome</keyword>
<dbReference type="PANTHER" id="PTHR30619">
    <property type="entry name" value="DNA INTERNALIZATION/COMPETENCE PROTEIN COMEC/REC2"/>
    <property type="match status" value="1"/>
</dbReference>
<evidence type="ECO:0000256" key="4">
    <source>
        <dbReference type="ARBA" id="ARBA00022989"/>
    </source>
</evidence>
<feature type="transmembrane region" description="Helical" evidence="6">
    <location>
        <begin position="448"/>
        <end position="468"/>
    </location>
</feature>
<keyword evidence="4 6" id="KW-1133">Transmembrane helix</keyword>
<sequence>MSCAVRVWRSAAPGGSNTTDPDVGRAWRRRLPRDQRPADPDHEDVVAPLDLRSLGPAAAVWAGALLGPSAGMRWWVVPAGAGVLFLVRRSPRRWAWIAVVACLTGSAWVSGLHSDRRAADPVSVAARAGSAAELTVEVTSFPRAVVGGPGGGAEGSDGSAPAAPRWRVTVHALTSQQDGPVDADVQVFATGADWRTVVPGAQLTVRGRLSAGEWAGLPTITLQARGGPDLRRTAPWYQGAAATVRENLRDSASSLPPEAGALLVGLVVGDTSGVEPQLDADAKATGLAHLLAVSGSHFTVVCGAVVLLLRRVGLRTAVVGGAVVTVALVLVVGAQPSVMRAAVMGSIGLVALLLGRGRTALPALCWAVIALLLTDPDLALSAGFALSVLATAGLVLLVPVWTRSLRDRGWPVGWATVLAVPVAAQIVTMPVIVALSGSVSLVSIPANMAVAPVVALALLFGVLCAAVGPWWPDAGVVLAHCAAPLLQWMAFVAHTLARWPDAVLPWPASPGGVAVLTSVTVVLVLVLRNRRIRALAAAVLVGGVSVLLPAQVVEPGWPVAGWVVVACEVGQGDALVLSTGEPGVGVVIDTGPDPILMDGCLDRLGITRVPLAVLTHLHADHVDGLAGVLDGRQVDAVGVGLNRAPAPAWTAIPGTLGPVPLVSLPAGTVWRSGNLTLEVLGPTQPFRGTASDPNNESVVMMATVAGVRILLTGDIEPEAQTVLLDAGADLRADVLKTPHHGSARVTADFLAAVAAPVVLIGVGVDNDYGHPAPSLLDAVAAAGAEVVLRTDLDGDVAVTSQDGHLATAERGAGLQVQG</sequence>
<feature type="transmembrane region" description="Helical" evidence="6">
    <location>
        <begin position="380"/>
        <end position="400"/>
    </location>
</feature>
<dbReference type="RefSeq" id="WP_205257203.1">
    <property type="nucleotide sequence ID" value="NZ_BAAAPV010000001.1"/>
</dbReference>
<dbReference type="CDD" id="cd07731">
    <property type="entry name" value="ComA-like_MBL-fold"/>
    <property type="match status" value="1"/>
</dbReference>
<evidence type="ECO:0000256" key="5">
    <source>
        <dbReference type="ARBA" id="ARBA00023136"/>
    </source>
</evidence>
<dbReference type="EMBL" id="JAERWL010000009">
    <property type="protein sequence ID" value="MBM9477109.1"/>
    <property type="molecule type" value="Genomic_DNA"/>
</dbReference>
<keyword evidence="2" id="KW-1003">Cell membrane</keyword>
<dbReference type="SUPFAM" id="SSF56281">
    <property type="entry name" value="Metallo-hydrolase/oxidoreductase"/>
    <property type="match status" value="1"/>
</dbReference>
<evidence type="ECO:0000256" key="1">
    <source>
        <dbReference type="ARBA" id="ARBA00004651"/>
    </source>
</evidence>
<protein>
    <submittedName>
        <fullName evidence="8">ComEC/Rec2 family competence protein</fullName>
    </submittedName>
</protein>
<feature type="transmembrane region" description="Helical" evidence="6">
    <location>
        <begin position="287"/>
        <end position="309"/>
    </location>
</feature>
<evidence type="ECO:0000256" key="2">
    <source>
        <dbReference type="ARBA" id="ARBA00022475"/>
    </source>
</evidence>
<evidence type="ECO:0000256" key="3">
    <source>
        <dbReference type="ARBA" id="ARBA00022692"/>
    </source>
</evidence>